<evidence type="ECO:0000256" key="6">
    <source>
        <dbReference type="ARBA" id="ARBA00023242"/>
    </source>
</evidence>
<comment type="subcellular location">
    <subcellularLocation>
        <location evidence="1">Nucleus</location>
    </subcellularLocation>
</comment>
<dbReference type="GO" id="GO:0003700">
    <property type="term" value="F:DNA-binding transcription factor activity"/>
    <property type="evidence" value="ECO:0007669"/>
    <property type="project" value="InterPro"/>
</dbReference>
<name>A0A811Q8P8_9POAL</name>
<keyword evidence="3" id="KW-0805">Transcription regulation</keyword>
<keyword evidence="12" id="KW-1185">Reference proteome</keyword>
<dbReference type="SUPFAM" id="SSF46689">
    <property type="entry name" value="Homeodomain-like"/>
    <property type="match status" value="1"/>
</dbReference>
<dbReference type="GO" id="GO:0043565">
    <property type="term" value="F:sequence-specific DNA binding"/>
    <property type="evidence" value="ECO:0007669"/>
    <property type="project" value="InterPro"/>
</dbReference>
<reference evidence="10" key="1">
    <citation type="submission" date="2020-10" db="EMBL/GenBank/DDBJ databases">
        <authorList>
            <person name="Han B."/>
            <person name="Lu T."/>
            <person name="Zhao Q."/>
            <person name="Huang X."/>
            <person name="Zhao Y."/>
        </authorList>
    </citation>
    <scope>NUCLEOTIDE SEQUENCE</scope>
</reference>
<evidence type="ECO:0000313" key="11">
    <source>
        <dbReference type="EMBL" id="CAD6255633.1"/>
    </source>
</evidence>
<dbReference type="EMBL" id="CAJGYO010000010">
    <property type="protein sequence ID" value="CAD6255633.1"/>
    <property type="molecule type" value="Genomic_DNA"/>
</dbReference>
<dbReference type="GO" id="GO:0005634">
    <property type="term" value="C:nucleus"/>
    <property type="evidence" value="ECO:0007669"/>
    <property type="project" value="UniProtKB-SubCell"/>
</dbReference>
<dbReference type="CDD" id="cd00167">
    <property type="entry name" value="SANT"/>
    <property type="match status" value="2"/>
</dbReference>
<dbReference type="InterPro" id="IPR001005">
    <property type="entry name" value="SANT/Myb"/>
</dbReference>
<evidence type="ECO:0000256" key="7">
    <source>
        <dbReference type="ARBA" id="ARBA00057804"/>
    </source>
</evidence>
<evidence type="ECO:0000256" key="1">
    <source>
        <dbReference type="ARBA" id="ARBA00004123"/>
    </source>
</evidence>
<comment type="caution">
    <text evidence="10">The sequence shown here is derived from an EMBL/GenBank/DDBJ whole genome shotgun (WGS) entry which is preliminary data.</text>
</comment>
<evidence type="ECO:0000259" key="8">
    <source>
        <dbReference type="PROSITE" id="PS50090"/>
    </source>
</evidence>
<dbReference type="PROSITE" id="PS50090">
    <property type="entry name" value="MYB_LIKE"/>
    <property type="match status" value="2"/>
</dbReference>
<keyword evidence="6" id="KW-0539">Nucleus</keyword>
<dbReference type="Proteomes" id="UP000604825">
    <property type="component" value="Unassembled WGS sequence"/>
</dbReference>
<feature type="domain" description="Myb-like" evidence="8">
    <location>
        <begin position="5"/>
        <end position="57"/>
    </location>
</feature>
<sequence>MVTVREEMRKGPWTEQEDMQLVCTVRLLGDRRWDSIAQVSGLNRTGKSCRLRWVNYLHPSRKHGRLSPQEERLVIELHARWGNSWSRIARRLPGRTDNDIKNYWKTRMRTKAQEREMSVSPSSSSFSLTYQSSCLFDTAPVDGMSCDDTHDVNVSSCITGSALESTDGLFPKDQIWRETETPLQAPALPQGIHQADEKACSSVPFCSGNNCHVG</sequence>
<dbReference type="FunFam" id="1.10.10.60:FF:000259">
    <property type="entry name" value="MYB transcription factor"/>
    <property type="match status" value="1"/>
</dbReference>
<evidence type="ECO:0000256" key="2">
    <source>
        <dbReference type="ARBA" id="ARBA00022737"/>
    </source>
</evidence>
<dbReference type="PANTHER" id="PTHR45675:SF2">
    <property type="entry name" value="MYB-RELATED PROTEIN MYBAS1"/>
    <property type="match status" value="1"/>
</dbReference>
<dbReference type="OrthoDB" id="2143914at2759"/>
<dbReference type="Gene3D" id="1.10.10.60">
    <property type="entry name" value="Homeodomain-like"/>
    <property type="match status" value="2"/>
</dbReference>
<organism evidence="10 12">
    <name type="scientific">Miscanthus lutarioriparius</name>
    <dbReference type="NCBI Taxonomy" id="422564"/>
    <lineage>
        <taxon>Eukaryota</taxon>
        <taxon>Viridiplantae</taxon>
        <taxon>Streptophyta</taxon>
        <taxon>Embryophyta</taxon>
        <taxon>Tracheophyta</taxon>
        <taxon>Spermatophyta</taxon>
        <taxon>Magnoliopsida</taxon>
        <taxon>Liliopsida</taxon>
        <taxon>Poales</taxon>
        <taxon>Poaceae</taxon>
        <taxon>PACMAD clade</taxon>
        <taxon>Panicoideae</taxon>
        <taxon>Andropogonodae</taxon>
        <taxon>Andropogoneae</taxon>
        <taxon>Saccharinae</taxon>
        <taxon>Miscanthus</taxon>
    </lineage>
</organism>
<dbReference type="PANTHER" id="PTHR45675">
    <property type="entry name" value="MYB TRANSCRIPTION FACTOR-RELATED-RELATED"/>
    <property type="match status" value="1"/>
</dbReference>
<accession>A0A811Q8P8</accession>
<dbReference type="InterPro" id="IPR017930">
    <property type="entry name" value="Myb_dom"/>
</dbReference>
<feature type="domain" description="HTH myb-type" evidence="9">
    <location>
        <begin position="58"/>
        <end position="112"/>
    </location>
</feature>
<protein>
    <submittedName>
        <fullName evidence="10">Uncharacterized protein</fullName>
    </submittedName>
</protein>
<evidence type="ECO:0000256" key="3">
    <source>
        <dbReference type="ARBA" id="ARBA00023015"/>
    </source>
</evidence>
<feature type="domain" description="HTH myb-type" evidence="9">
    <location>
        <begin position="5"/>
        <end position="57"/>
    </location>
</feature>
<dbReference type="InterPro" id="IPR009057">
    <property type="entry name" value="Homeodomain-like_sf"/>
</dbReference>
<dbReference type="PROSITE" id="PS51294">
    <property type="entry name" value="HTH_MYB"/>
    <property type="match status" value="2"/>
</dbReference>
<dbReference type="FunFam" id="1.10.10.60:FF:000011">
    <property type="entry name" value="Myb transcription factor"/>
    <property type="match status" value="1"/>
</dbReference>
<feature type="domain" description="Myb-like" evidence="8">
    <location>
        <begin position="58"/>
        <end position="108"/>
    </location>
</feature>
<evidence type="ECO:0000259" key="9">
    <source>
        <dbReference type="PROSITE" id="PS51294"/>
    </source>
</evidence>
<keyword evidence="5" id="KW-0804">Transcription</keyword>
<evidence type="ECO:0000256" key="5">
    <source>
        <dbReference type="ARBA" id="ARBA00023163"/>
    </source>
</evidence>
<gene>
    <name evidence="10" type="ORF">NCGR_LOCUS39151</name>
    <name evidence="11" type="ORF">NCGR_LOCUS39174</name>
</gene>
<keyword evidence="2" id="KW-0677">Repeat</keyword>
<evidence type="ECO:0000313" key="12">
    <source>
        <dbReference type="Proteomes" id="UP000604825"/>
    </source>
</evidence>
<dbReference type="Pfam" id="PF00249">
    <property type="entry name" value="Myb_DNA-binding"/>
    <property type="match status" value="2"/>
</dbReference>
<proteinExistence type="predicted"/>
<evidence type="ECO:0000313" key="10">
    <source>
        <dbReference type="EMBL" id="CAD6255610.1"/>
    </source>
</evidence>
<evidence type="ECO:0000256" key="4">
    <source>
        <dbReference type="ARBA" id="ARBA00023125"/>
    </source>
</evidence>
<dbReference type="EMBL" id="CAJGYO010000010">
    <property type="protein sequence ID" value="CAD6255610.1"/>
    <property type="molecule type" value="Genomic_DNA"/>
</dbReference>
<keyword evidence="4" id="KW-0238">DNA-binding</keyword>
<dbReference type="AlphaFoldDB" id="A0A811Q8P8"/>
<comment type="function">
    <text evidence="7">Transcription factor.</text>
</comment>
<dbReference type="InterPro" id="IPR044676">
    <property type="entry name" value="EOBI/EOBII-like_plant"/>
</dbReference>
<dbReference type="SMART" id="SM00717">
    <property type="entry name" value="SANT"/>
    <property type="match status" value="2"/>
</dbReference>